<accession>A0A7S4A3Z8</accession>
<dbReference type="InterPro" id="IPR000225">
    <property type="entry name" value="Armadillo"/>
</dbReference>
<protein>
    <submittedName>
        <fullName evidence="3">Uncharacterized protein</fullName>
    </submittedName>
</protein>
<evidence type="ECO:0000313" key="3">
    <source>
        <dbReference type="EMBL" id="CAE0702805.1"/>
    </source>
</evidence>
<sequence length="218" mass="22985">MASLSTTYARWDRFAADSDDGAEPAAPVPVAPVASAPALDDDASAPTDDLDPDVARGLDALREAEPGVCASFLDELATQLHNAPLRKRAAVDRGALQAVVDVMRRHAAHADVQTKGARALRALCFNNALGRAAAPAAGAIRVLADALNAHVAAEAREEAVWALVVICADDEANLKWCSRLCADPLRRVRSDVAASPRASAMAAFLCEKIKEWRTGGNR</sequence>
<dbReference type="InterPro" id="IPR016024">
    <property type="entry name" value="ARM-type_fold"/>
</dbReference>
<feature type="compositionally biased region" description="Acidic residues" evidence="2">
    <location>
        <begin position="39"/>
        <end position="52"/>
    </location>
</feature>
<reference evidence="4" key="2">
    <citation type="submission" date="2021-11" db="EMBL/GenBank/DDBJ databases">
        <authorList>
            <consortium name="Genoscope - CEA"/>
            <person name="William W."/>
        </authorList>
    </citation>
    <scope>NUCLEOTIDE SEQUENCE</scope>
</reference>
<feature type="region of interest" description="Disordered" evidence="2">
    <location>
        <begin position="18"/>
        <end position="53"/>
    </location>
</feature>
<dbReference type="AlphaFoldDB" id="A0A7S4A3Z8"/>
<dbReference type="EMBL" id="CAKKNE010000003">
    <property type="protein sequence ID" value="CAH0372533.1"/>
    <property type="molecule type" value="Genomic_DNA"/>
</dbReference>
<evidence type="ECO:0000313" key="4">
    <source>
        <dbReference type="EMBL" id="CAH0372533.1"/>
    </source>
</evidence>
<evidence type="ECO:0000256" key="2">
    <source>
        <dbReference type="SAM" id="MobiDB-lite"/>
    </source>
</evidence>
<name>A0A7S4A3Z8_9STRA</name>
<dbReference type="InterPro" id="IPR011989">
    <property type="entry name" value="ARM-like"/>
</dbReference>
<reference evidence="3" key="1">
    <citation type="submission" date="2021-01" db="EMBL/GenBank/DDBJ databases">
        <authorList>
            <person name="Corre E."/>
            <person name="Pelletier E."/>
            <person name="Niang G."/>
            <person name="Scheremetjew M."/>
            <person name="Finn R."/>
            <person name="Kale V."/>
            <person name="Holt S."/>
            <person name="Cochrane G."/>
            <person name="Meng A."/>
            <person name="Brown T."/>
            <person name="Cohen L."/>
        </authorList>
    </citation>
    <scope>NUCLEOTIDE SEQUENCE</scope>
    <source>
        <strain evidence="3">CCMP1756</strain>
    </source>
</reference>
<evidence type="ECO:0000313" key="5">
    <source>
        <dbReference type="Proteomes" id="UP000789595"/>
    </source>
</evidence>
<dbReference type="Proteomes" id="UP000789595">
    <property type="component" value="Unassembled WGS sequence"/>
</dbReference>
<organism evidence="3">
    <name type="scientific">Pelagomonas calceolata</name>
    <dbReference type="NCBI Taxonomy" id="35677"/>
    <lineage>
        <taxon>Eukaryota</taxon>
        <taxon>Sar</taxon>
        <taxon>Stramenopiles</taxon>
        <taxon>Ochrophyta</taxon>
        <taxon>Pelagophyceae</taxon>
        <taxon>Pelagomonadales</taxon>
        <taxon>Pelagomonadaceae</taxon>
        <taxon>Pelagomonas</taxon>
    </lineage>
</organism>
<dbReference type="SMART" id="SM00185">
    <property type="entry name" value="ARM"/>
    <property type="match status" value="2"/>
</dbReference>
<gene>
    <name evidence="3" type="ORF">PCAL00307_LOCUS18250</name>
    <name evidence="4" type="ORF">PECAL_3P25390</name>
</gene>
<dbReference type="SUPFAM" id="SSF48371">
    <property type="entry name" value="ARM repeat"/>
    <property type="match status" value="1"/>
</dbReference>
<keyword evidence="5" id="KW-1185">Reference proteome</keyword>
<dbReference type="EMBL" id="HBIW01021165">
    <property type="protein sequence ID" value="CAE0702805.1"/>
    <property type="molecule type" value="Transcribed_RNA"/>
</dbReference>
<dbReference type="PROSITE" id="PS50176">
    <property type="entry name" value="ARM_REPEAT"/>
    <property type="match status" value="1"/>
</dbReference>
<feature type="repeat" description="ARM" evidence="1">
    <location>
        <begin position="94"/>
        <end position="138"/>
    </location>
</feature>
<evidence type="ECO:0000256" key="1">
    <source>
        <dbReference type="PROSITE-ProRule" id="PRU00259"/>
    </source>
</evidence>
<dbReference type="Gene3D" id="1.25.10.10">
    <property type="entry name" value="Leucine-rich Repeat Variant"/>
    <property type="match status" value="1"/>
</dbReference>
<proteinExistence type="predicted"/>